<name>A0AAN6I876_PICAN</name>
<feature type="region of interest" description="Disordered" evidence="5">
    <location>
        <begin position="300"/>
        <end position="321"/>
    </location>
</feature>
<dbReference type="GeneID" id="66124786"/>
<protein>
    <recommendedName>
        <fullName evidence="8">Leucine-rich repeat-containing protein</fullName>
    </recommendedName>
</protein>
<dbReference type="PROSITE" id="PS51450">
    <property type="entry name" value="LRR"/>
    <property type="match status" value="4"/>
</dbReference>
<comment type="subcellular location">
    <subcellularLocation>
        <location evidence="1">Cytoplasm</location>
    </subcellularLocation>
</comment>
<dbReference type="Proteomes" id="UP001196530">
    <property type="component" value="Unassembled WGS sequence"/>
</dbReference>
<feature type="region of interest" description="Disordered" evidence="5">
    <location>
        <begin position="855"/>
        <end position="881"/>
    </location>
</feature>
<dbReference type="PANTHER" id="PTHR15454:SF69">
    <property type="entry name" value="SERINE_THREONINE-PROTEIN KINASE 11-INTERACTING PROTEIN"/>
    <property type="match status" value="1"/>
</dbReference>
<comment type="caution">
    <text evidence="6">The sequence shown here is derived from an EMBL/GenBank/DDBJ whole genome shotgun (WGS) entry which is preliminary data.</text>
</comment>
<gene>
    <name evidence="6" type="ORF">KL928_000735</name>
</gene>
<organism evidence="6 7">
    <name type="scientific">Pichia angusta</name>
    <name type="common">Yeast</name>
    <name type="synonym">Hansenula polymorpha</name>
    <dbReference type="NCBI Taxonomy" id="870730"/>
    <lineage>
        <taxon>Eukaryota</taxon>
        <taxon>Fungi</taxon>
        <taxon>Dikarya</taxon>
        <taxon>Ascomycota</taxon>
        <taxon>Saccharomycotina</taxon>
        <taxon>Pichiomycetes</taxon>
        <taxon>Pichiales</taxon>
        <taxon>Pichiaceae</taxon>
        <taxon>Ogataea</taxon>
    </lineage>
</organism>
<dbReference type="PANTHER" id="PTHR15454">
    <property type="entry name" value="NISCHARIN RELATED"/>
    <property type="match status" value="1"/>
</dbReference>
<dbReference type="InterPro" id="IPR032675">
    <property type="entry name" value="LRR_dom_sf"/>
</dbReference>
<feature type="compositionally biased region" description="Low complexity" evidence="5">
    <location>
        <begin position="252"/>
        <end position="267"/>
    </location>
</feature>
<dbReference type="GO" id="GO:0005737">
    <property type="term" value="C:cytoplasm"/>
    <property type="evidence" value="ECO:0007669"/>
    <property type="project" value="UniProtKB-SubCell"/>
</dbReference>
<dbReference type="PRINTS" id="PR00019">
    <property type="entry name" value="LEURICHRPT"/>
</dbReference>
<dbReference type="InterPro" id="IPR001611">
    <property type="entry name" value="Leu-rich_rpt"/>
</dbReference>
<dbReference type="Gene3D" id="3.80.10.10">
    <property type="entry name" value="Ribonuclease Inhibitor"/>
    <property type="match status" value="2"/>
</dbReference>
<feature type="compositionally biased region" description="Low complexity" evidence="5">
    <location>
        <begin position="579"/>
        <end position="604"/>
    </location>
</feature>
<feature type="region of interest" description="Disordered" evidence="5">
    <location>
        <begin position="652"/>
        <end position="682"/>
    </location>
</feature>
<keyword evidence="3" id="KW-0433">Leucine-rich repeat</keyword>
<feature type="compositionally biased region" description="Polar residues" evidence="5">
    <location>
        <begin position="38"/>
        <end position="58"/>
    </location>
</feature>
<evidence type="ECO:0000313" key="6">
    <source>
        <dbReference type="EMBL" id="KAG7822260.1"/>
    </source>
</evidence>
<evidence type="ECO:0000256" key="5">
    <source>
        <dbReference type="SAM" id="MobiDB-lite"/>
    </source>
</evidence>
<feature type="region of interest" description="Disordered" evidence="5">
    <location>
        <begin position="251"/>
        <end position="283"/>
    </location>
</feature>
<feature type="region of interest" description="Disordered" evidence="5">
    <location>
        <begin position="579"/>
        <end position="634"/>
    </location>
</feature>
<feature type="compositionally biased region" description="Polar residues" evidence="5">
    <location>
        <begin position="665"/>
        <end position="678"/>
    </location>
</feature>
<keyword evidence="2" id="KW-0963">Cytoplasm</keyword>
<feature type="compositionally biased region" description="Basic and acidic residues" evidence="5">
    <location>
        <begin position="605"/>
        <end position="617"/>
    </location>
</feature>
<dbReference type="Pfam" id="PF13855">
    <property type="entry name" value="LRR_8"/>
    <property type="match status" value="1"/>
</dbReference>
<reference evidence="6" key="1">
    <citation type="journal article" date="2021" name="G3 (Bethesda)">
        <title>Genomic diversity, chromosomal rearrangements, and interspecies hybridization in the ogataea polymorpha species complex.</title>
        <authorList>
            <person name="Hanson S.J."/>
            <person name="Cinneide E.O."/>
            <person name="Salzberg L.I."/>
            <person name="Wolfe K.H."/>
            <person name="McGowan J."/>
            <person name="Fitzpatrick D.A."/>
            <person name="Matlin K."/>
        </authorList>
    </citation>
    <scope>NUCLEOTIDE SEQUENCE</scope>
    <source>
        <strain evidence="6">61-244</strain>
    </source>
</reference>
<dbReference type="EMBL" id="JAHLUX010000001">
    <property type="protein sequence ID" value="KAG7822260.1"/>
    <property type="molecule type" value="Genomic_DNA"/>
</dbReference>
<feature type="region of interest" description="Disordered" evidence="5">
    <location>
        <begin position="37"/>
        <end position="58"/>
    </location>
</feature>
<evidence type="ECO:0000313" key="7">
    <source>
        <dbReference type="Proteomes" id="UP001196530"/>
    </source>
</evidence>
<feature type="compositionally biased region" description="Basic and acidic residues" evidence="5">
    <location>
        <begin position="855"/>
        <end position="874"/>
    </location>
</feature>
<evidence type="ECO:0000256" key="2">
    <source>
        <dbReference type="ARBA" id="ARBA00022490"/>
    </source>
</evidence>
<accession>A0AAN6I876</accession>
<feature type="compositionally biased region" description="Polar residues" evidence="5">
    <location>
        <begin position="305"/>
        <end position="316"/>
    </location>
</feature>
<dbReference type="SUPFAM" id="SSF52075">
    <property type="entry name" value="Outer arm dynein light chain 1"/>
    <property type="match status" value="1"/>
</dbReference>
<evidence type="ECO:0000256" key="3">
    <source>
        <dbReference type="ARBA" id="ARBA00022614"/>
    </source>
</evidence>
<dbReference type="AlphaFoldDB" id="A0AAN6I876"/>
<dbReference type="InterPro" id="IPR003591">
    <property type="entry name" value="Leu-rich_rpt_typical-subtyp"/>
</dbReference>
<evidence type="ECO:0000256" key="1">
    <source>
        <dbReference type="ARBA" id="ARBA00004496"/>
    </source>
</evidence>
<evidence type="ECO:0008006" key="8">
    <source>
        <dbReference type="Google" id="ProtNLM"/>
    </source>
</evidence>
<dbReference type="SMART" id="SM00369">
    <property type="entry name" value="LRR_TYP"/>
    <property type="match status" value="4"/>
</dbReference>
<keyword evidence="4" id="KW-0677">Repeat</keyword>
<dbReference type="RefSeq" id="XP_043062630.1">
    <property type="nucleotide sequence ID" value="XM_043206463.1"/>
</dbReference>
<proteinExistence type="predicted"/>
<evidence type="ECO:0000256" key="4">
    <source>
        <dbReference type="ARBA" id="ARBA00022737"/>
    </source>
</evidence>
<sequence length="881" mass="97381">MGANTCDGDVYIHNLATFIKSHERQLANALVAYKKNAPKTNTNGKSNSMPRQQQQTTKPVRLSLSLHHLYFLLGKFQELGISVGPMNIRLDNIDTESSNNYVSFLSEFQRNKAIQSDAQSIHSMSSVKSVMSSVSALWTTLSSSGQKGDNIINDLKYLYSAFTKLPCLRLATDPNAKLIEGHEEYPFDTSTPIKIFKNLSVLEISDMDPKEIYGWHILSENIRFLVVKRTNITDPYDILVTLVSDDINKRGSMYSEDSEPSPSSTSSLAIPMTKRGSFSSPSVHNSSTLSNSYVSSHHHYLSGSLPETTSPPSSYHASRLPTDDKYALIPRRQYQYQHKSRFTPKDALPTIDQIPTSSNPHEFSKIHWRLLKHLSLTENKLTRISEEAFTNLENLSSLDLSYNNLTEIPHSALAKLRNLKSLNLSYNKLVSTKTFPKTLNKLTILNLRGNLLSNLDTLENATSLEKIDLRQNKLTKIAEMKPLLLLNNDVVKLNILYLVGNPVASNRGYRIELFNLFNGVDYSNDLRIDGSKPGIFESRLLLDAKSAQLKLNKFLDASIISKMAESVSTMNINKIITTTTTGDNSMSSDMLNNRMSSQSRVSMSSKEKLEDARDSIDSRASQRSKPPPLNLDSHKTQFTAPQAQILTPNKNLLNSSDQMLPPQKPFSQKASSVQSPATGNMREQYGSAAPISETTKNTTLATPASANYTFEKPQLDQGSQLPSPGASSQPSRAVSIDENIYPSGMILTRQVNASNSSLATSSSRKPSQEANPINKISLAAPALPVITQATTMTTVSSDPPTPHSQRRSADNDYFAGAVALQSPIKAHTFRHSDARIEPNPEPASAIDVSIMNMIRETKDEAGQPEPNSKEELSQGHRISVS</sequence>